<evidence type="ECO:0000313" key="4">
    <source>
        <dbReference type="Proteomes" id="UP000192257"/>
    </source>
</evidence>
<dbReference type="InterPro" id="IPR012336">
    <property type="entry name" value="Thioredoxin-like_fold"/>
</dbReference>
<dbReference type="Pfam" id="PF13905">
    <property type="entry name" value="Thioredoxin_8"/>
    <property type="match status" value="1"/>
</dbReference>
<feature type="compositionally biased region" description="Polar residues" evidence="1">
    <location>
        <begin position="34"/>
        <end position="44"/>
    </location>
</feature>
<gene>
    <name evidence="3" type="ORF">TM35_000141620</name>
</gene>
<evidence type="ECO:0000259" key="2">
    <source>
        <dbReference type="Pfam" id="PF13905"/>
    </source>
</evidence>
<feature type="region of interest" description="Disordered" evidence="1">
    <location>
        <begin position="1"/>
        <end position="22"/>
    </location>
</feature>
<sequence length="291" mass="33092">MRVSSLLRRTSRRGPGGWTTPTLQQLVQTNTHSYTQTDGQTNPQAHRHTNTRTPPLGAAPSSEVKRAFGVDDFSMIDRQQMTLTKLFHMTMDATFKPKDPDSRVYGGDGSTQKAALREELKTMDSRITPFAHEEILNDYLKNITEISGPSGQHCDRELLRGRLVGLLFFTESERSLVFMRKLQKLHQQHRQDFVVVAISMGGKEMIDITRQHGFFHCTHRNGATWLARDAGLMIRPLTPLPRLIVVDGTTGEEITRSGLTAVITHPDTCFTAWRRGDPGHDWWDYIKTFYL</sequence>
<accession>A0A1X0NWG2</accession>
<organism evidence="3 4">
    <name type="scientific">Trypanosoma theileri</name>
    <dbReference type="NCBI Taxonomy" id="67003"/>
    <lineage>
        <taxon>Eukaryota</taxon>
        <taxon>Discoba</taxon>
        <taxon>Euglenozoa</taxon>
        <taxon>Kinetoplastea</taxon>
        <taxon>Metakinetoplastina</taxon>
        <taxon>Trypanosomatida</taxon>
        <taxon>Trypanosomatidae</taxon>
        <taxon>Trypanosoma</taxon>
    </lineage>
</organism>
<dbReference type="VEuPathDB" id="TriTrypDB:TM35_000141620"/>
<dbReference type="AlphaFoldDB" id="A0A1X0NWG2"/>
<feature type="domain" description="Thioredoxin-like fold" evidence="2">
    <location>
        <begin position="161"/>
        <end position="251"/>
    </location>
</feature>
<comment type="caution">
    <text evidence="3">The sequence shown here is derived from an EMBL/GenBank/DDBJ whole genome shotgun (WGS) entry which is preliminary data.</text>
</comment>
<dbReference type="OrthoDB" id="409136at2759"/>
<dbReference type="EMBL" id="NBCO01000014">
    <property type="protein sequence ID" value="ORC88951.1"/>
    <property type="molecule type" value="Genomic_DNA"/>
</dbReference>
<dbReference type="GeneID" id="39985387"/>
<keyword evidence="4" id="KW-1185">Reference proteome</keyword>
<dbReference type="RefSeq" id="XP_028883017.1">
    <property type="nucleotide sequence ID" value="XM_029025607.1"/>
</dbReference>
<feature type="region of interest" description="Disordered" evidence="1">
    <location>
        <begin position="34"/>
        <end position="61"/>
    </location>
</feature>
<evidence type="ECO:0000313" key="3">
    <source>
        <dbReference type="EMBL" id="ORC88951.1"/>
    </source>
</evidence>
<proteinExistence type="predicted"/>
<dbReference type="Proteomes" id="UP000192257">
    <property type="component" value="Unassembled WGS sequence"/>
</dbReference>
<reference evidence="3 4" key="1">
    <citation type="submission" date="2017-03" db="EMBL/GenBank/DDBJ databases">
        <title>An alternative strategy for trypanosome survival in the mammalian bloodstream revealed through genome and transcriptome analysis of the ubiquitous bovine parasite Trypanosoma (Megatrypanum) theileri.</title>
        <authorList>
            <person name="Kelly S."/>
            <person name="Ivens A."/>
            <person name="Mott A."/>
            <person name="O'Neill E."/>
            <person name="Emms D."/>
            <person name="Macleod O."/>
            <person name="Voorheis P."/>
            <person name="Matthews J."/>
            <person name="Matthews K."/>
            <person name="Carrington M."/>
        </authorList>
    </citation>
    <scope>NUCLEOTIDE SEQUENCE [LARGE SCALE GENOMIC DNA]</scope>
    <source>
        <strain evidence="3">Edinburgh</strain>
    </source>
</reference>
<protein>
    <recommendedName>
        <fullName evidence="2">Thioredoxin-like fold domain-containing protein</fullName>
    </recommendedName>
</protein>
<name>A0A1X0NWG2_9TRYP</name>
<evidence type="ECO:0000256" key="1">
    <source>
        <dbReference type="SAM" id="MobiDB-lite"/>
    </source>
</evidence>